<evidence type="ECO:0000313" key="1">
    <source>
        <dbReference type="EMBL" id="ADJ53103.1"/>
    </source>
</evidence>
<protein>
    <submittedName>
        <fullName evidence="1">Gp63</fullName>
    </submittedName>
</protein>
<dbReference type="OrthoDB" id="1420at10239"/>
<name>D9J0L0_9CAUD</name>
<reference evidence="1 2" key="1">
    <citation type="journal article" date="2010" name="J. Bacteriol.">
        <title>Brochothrix thermosphacta bacteriophages feature heterogeneous and highly mosaic genomes and utilize unique prophage insertion sites.</title>
        <authorList>
            <person name="Kilcher S."/>
            <person name="Loessner M.J."/>
            <person name="Klumpp J."/>
        </authorList>
    </citation>
    <scope>NUCLEOTIDE SEQUENCE [LARGE SCALE GENOMIC DNA]</scope>
</reference>
<dbReference type="GeneID" id="10359099"/>
<dbReference type="RefSeq" id="YP_004301396.1">
    <property type="nucleotide sequence ID" value="NC_015253.1"/>
</dbReference>
<dbReference type="Proteomes" id="UP000000331">
    <property type="component" value="Segment"/>
</dbReference>
<organism evidence="1 2">
    <name type="scientific">Brochothrix phage A9</name>
    <dbReference type="NCBI Taxonomy" id="857312"/>
    <lineage>
        <taxon>Viruses</taxon>
        <taxon>Duplodnaviria</taxon>
        <taxon>Heunggongvirae</taxon>
        <taxon>Uroviricota</taxon>
        <taxon>Caudoviricetes</taxon>
        <taxon>Herelleviridae</taxon>
        <taxon>Klumppvirus</taxon>
        <taxon>Klumppvirus A9</taxon>
    </lineage>
</organism>
<evidence type="ECO:0000313" key="2">
    <source>
        <dbReference type="Proteomes" id="UP000000331"/>
    </source>
</evidence>
<accession>D9J0L0</accession>
<proteinExistence type="predicted"/>
<dbReference type="EMBL" id="HM242243">
    <property type="protein sequence ID" value="ADJ53103.1"/>
    <property type="molecule type" value="Genomic_DNA"/>
</dbReference>
<dbReference type="KEGG" id="vg:10359099"/>
<sequence>MAIVARDIENTLREDMPDMLHSRGDYTSVVVGIDWGEHFHWVVVMGRRANGLVDIMRVFNVKSSKSNTKDIEADIKSLIAQVDLYSPDLILADIGFSGNYIAKLINAFGKHRTFGVQVNPAKSNGQVHPVWNENGNKVTIDKLTQNTIFIEAIKTKRVGLWSNKTAERNMFTEHWTNVVIRDVEDERTGEIQKEITRKGDDHWAQASVYANVAMNHIIDNVTSRSNAFNYTDVSGQDNLGF</sequence>
<keyword evidence="2" id="KW-1185">Reference proteome</keyword>